<evidence type="ECO:0000259" key="8">
    <source>
        <dbReference type="Pfam" id="PF23559"/>
    </source>
</evidence>
<dbReference type="Gene3D" id="1.20.5.4130">
    <property type="match status" value="1"/>
</dbReference>
<dbReference type="InterPro" id="IPR055414">
    <property type="entry name" value="LRR_R13L4/SHOC2-like"/>
</dbReference>
<keyword evidence="1" id="KW-0677">Repeat</keyword>
<evidence type="ECO:0000313" key="10">
    <source>
        <dbReference type="EMBL" id="RXH87158.1"/>
    </source>
</evidence>
<keyword evidence="3" id="KW-0611">Plant defense</keyword>
<dbReference type="Gene3D" id="3.40.50.300">
    <property type="entry name" value="P-loop containing nucleotide triphosphate hydrolases"/>
    <property type="match status" value="1"/>
</dbReference>
<dbReference type="Pfam" id="PF23559">
    <property type="entry name" value="WHD_DRP"/>
    <property type="match status" value="1"/>
</dbReference>
<dbReference type="InterPro" id="IPR027417">
    <property type="entry name" value="P-loop_NTPase"/>
</dbReference>
<evidence type="ECO:0008006" key="12">
    <source>
        <dbReference type="Google" id="ProtNLM"/>
    </source>
</evidence>
<dbReference type="EMBL" id="RDQH01000336">
    <property type="protein sequence ID" value="RXH87158.1"/>
    <property type="molecule type" value="Genomic_DNA"/>
</dbReference>
<evidence type="ECO:0000256" key="1">
    <source>
        <dbReference type="ARBA" id="ARBA00022737"/>
    </source>
</evidence>
<keyword evidence="4" id="KW-0067">ATP-binding</keyword>
<dbReference type="CDD" id="cd14798">
    <property type="entry name" value="RX-CC_like"/>
    <property type="match status" value="1"/>
</dbReference>
<dbReference type="InterPro" id="IPR058922">
    <property type="entry name" value="WHD_DRP"/>
</dbReference>
<dbReference type="InterPro" id="IPR032675">
    <property type="entry name" value="LRR_dom_sf"/>
</dbReference>
<evidence type="ECO:0000259" key="6">
    <source>
        <dbReference type="Pfam" id="PF00931"/>
    </source>
</evidence>
<organism evidence="10 11">
    <name type="scientific">Malus domestica</name>
    <name type="common">Apple</name>
    <name type="synonym">Pyrus malus</name>
    <dbReference type="NCBI Taxonomy" id="3750"/>
    <lineage>
        <taxon>Eukaryota</taxon>
        <taxon>Viridiplantae</taxon>
        <taxon>Streptophyta</taxon>
        <taxon>Embryophyta</taxon>
        <taxon>Tracheophyta</taxon>
        <taxon>Spermatophyta</taxon>
        <taxon>Magnoliopsida</taxon>
        <taxon>eudicotyledons</taxon>
        <taxon>Gunneridae</taxon>
        <taxon>Pentapetalae</taxon>
        <taxon>rosids</taxon>
        <taxon>fabids</taxon>
        <taxon>Rosales</taxon>
        <taxon>Rosaceae</taxon>
        <taxon>Amygdaloideae</taxon>
        <taxon>Maleae</taxon>
        <taxon>Malus</taxon>
    </lineage>
</organism>
<feature type="region of interest" description="Disordered" evidence="5">
    <location>
        <begin position="221"/>
        <end position="259"/>
    </location>
</feature>
<evidence type="ECO:0000256" key="5">
    <source>
        <dbReference type="SAM" id="MobiDB-lite"/>
    </source>
</evidence>
<accession>A0A498IUV0</accession>
<protein>
    <recommendedName>
        <fullName evidence="12">NB-ARC domain-containing protein</fullName>
    </recommendedName>
</protein>
<feature type="domain" description="Disease resistance protein winged helix" evidence="8">
    <location>
        <begin position="454"/>
        <end position="499"/>
    </location>
</feature>
<dbReference type="Gene3D" id="3.80.10.10">
    <property type="entry name" value="Ribonuclease Inhibitor"/>
    <property type="match status" value="1"/>
</dbReference>
<feature type="domain" description="Disease resistance R13L4/SHOC-2-like LRR" evidence="9">
    <location>
        <begin position="583"/>
        <end position="710"/>
    </location>
</feature>
<name>A0A498IUV0_MALDO</name>
<keyword evidence="2" id="KW-0547">Nucleotide-binding</keyword>
<dbReference type="InterPro" id="IPR042197">
    <property type="entry name" value="Apaf_helical"/>
</dbReference>
<dbReference type="InterPro" id="IPR038005">
    <property type="entry name" value="RX-like_CC"/>
</dbReference>
<dbReference type="Gene3D" id="1.10.8.430">
    <property type="entry name" value="Helical domain of apoptotic protease-activating factors"/>
    <property type="match status" value="1"/>
</dbReference>
<proteinExistence type="predicted"/>
<dbReference type="Proteomes" id="UP000290289">
    <property type="component" value="Chromosome 10"/>
</dbReference>
<evidence type="ECO:0000259" key="7">
    <source>
        <dbReference type="Pfam" id="PF18052"/>
    </source>
</evidence>
<gene>
    <name evidence="10" type="ORF">DVH24_028658</name>
</gene>
<evidence type="ECO:0000256" key="4">
    <source>
        <dbReference type="ARBA" id="ARBA00022840"/>
    </source>
</evidence>
<reference evidence="10 11" key="1">
    <citation type="submission" date="2018-10" db="EMBL/GenBank/DDBJ databases">
        <title>A high-quality apple genome assembly.</title>
        <authorList>
            <person name="Hu J."/>
        </authorList>
    </citation>
    <scope>NUCLEOTIDE SEQUENCE [LARGE SCALE GENOMIC DNA]</scope>
    <source>
        <strain evidence="11">cv. HFTH1</strain>
        <tissue evidence="10">Young leaf</tissue>
    </source>
</reference>
<dbReference type="GO" id="GO:0051707">
    <property type="term" value="P:response to other organism"/>
    <property type="evidence" value="ECO:0007669"/>
    <property type="project" value="UniProtKB-ARBA"/>
</dbReference>
<dbReference type="SUPFAM" id="SSF52058">
    <property type="entry name" value="L domain-like"/>
    <property type="match status" value="1"/>
</dbReference>
<feature type="domain" description="Disease resistance N-terminal" evidence="7">
    <location>
        <begin position="5"/>
        <end position="81"/>
    </location>
</feature>
<dbReference type="InterPro" id="IPR041118">
    <property type="entry name" value="Rx_N"/>
</dbReference>
<evidence type="ECO:0000259" key="9">
    <source>
        <dbReference type="Pfam" id="PF23598"/>
    </source>
</evidence>
<dbReference type="Pfam" id="PF18052">
    <property type="entry name" value="Rx_N"/>
    <property type="match status" value="1"/>
</dbReference>
<feature type="compositionally biased region" description="Basic and acidic residues" evidence="5">
    <location>
        <begin position="229"/>
        <end position="244"/>
    </location>
</feature>
<evidence type="ECO:0000256" key="3">
    <source>
        <dbReference type="ARBA" id="ARBA00022821"/>
    </source>
</evidence>
<dbReference type="Pfam" id="PF23598">
    <property type="entry name" value="LRR_14"/>
    <property type="match status" value="1"/>
</dbReference>
<dbReference type="GO" id="GO:0005524">
    <property type="term" value="F:ATP binding"/>
    <property type="evidence" value="ECO:0007669"/>
    <property type="project" value="UniProtKB-KW"/>
</dbReference>
<sequence>MAENVVTFLLERLDDMLREEANNLIKIPKQVKLLQKELEQMRSFLKDADSRQEGNDTVRPFFAQVRDAAYDAEDVIDTFYDKDVVSKIEDIKAHIAQLTQNLETFGIKRQVEEVSSSSENGLKTLRRTYSREDDQRNFVGLGEDADRLSSQLVRQGSSRFVSICGMGGLGKTTLAKKVYHHDKVRGHFRYFVWVYVSQKCQAREIWEEILFKINEEKKKENEEKDEEIEEKKRENEEKEKESKEKKKKSKEKKEEKREKKDHEISTELYDLLIQERCLVVLDDIWDANTLTALSSGFPAYNVKAETKMLLTSRNKDVAYRADPKGFLYEPACLSEDAAWELFQKVVFEHADHQQATRPGSSNNAFITVGNKKKLGNEMVPHCKGLPFAIVVLGGVLASKDYIDEWETVHKNIKSQLKKYIGSNEDSLGPMDLLALKHIPTAEAIISAESSSGRENEETLEDVAYGYLRMLADRYLVQVEKRSSTGRIKSCRMHDLVREVCLEKARRSDFFHTTELCNSNRQMDFFSSIVSRPISANRIRRVSIYLKQFSGAIPIGTEDCPPIRSALGCRHDNSGIGQELIDSMVSRFKLLRVLDLEDIRGFAVPKKIGGLIHLRLLTVNSAYIGVLSSSIGNLQFLLSLNLDPYYSATKIPNVIWKLRKLRHLYLPADCGSDTECLKFANLNDLQTLKNFPASKADVKDLTTLPNLRRLSKLDEFLAIFQLPTTFQHLESLSIKDPDDSLELTSDPMPKISACCPRIRKVKLNRQKIFLKNLRTDQCEPCQL</sequence>
<comment type="caution">
    <text evidence="10">The sequence shown here is derived from an EMBL/GenBank/DDBJ whole genome shotgun (WGS) entry which is preliminary data.</text>
</comment>
<feature type="domain" description="NB-ARC" evidence="6">
    <location>
        <begin position="145"/>
        <end position="350"/>
    </location>
</feature>
<dbReference type="GO" id="GO:0006952">
    <property type="term" value="P:defense response"/>
    <property type="evidence" value="ECO:0007669"/>
    <property type="project" value="UniProtKB-KW"/>
</dbReference>
<keyword evidence="11" id="KW-1185">Reference proteome</keyword>
<dbReference type="PRINTS" id="PR00364">
    <property type="entry name" value="DISEASERSIST"/>
</dbReference>
<dbReference type="SUPFAM" id="SSF52540">
    <property type="entry name" value="P-loop containing nucleoside triphosphate hydrolases"/>
    <property type="match status" value="1"/>
</dbReference>
<dbReference type="GO" id="GO:0043531">
    <property type="term" value="F:ADP binding"/>
    <property type="evidence" value="ECO:0007669"/>
    <property type="project" value="InterPro"/>
</dbReference>
<dbReference type="PANTHER" id="PTHR36766:SF64">
    <property type="entry name" value="OS12G0206100 PROTEIN"/>
    <property type="match status" value="1"/>
</dbReference>
<dbReference type="InterPro" id="IPR002182">
    <property type="entry name" value="NB-ARC"/>
</dbReference>
<evidence type="ECO:0000256" key="2">
    <source>
        <dbReference type="ARBA" id="ARBA00022741"/>
    </source>
</evidence>
<dbReference type="AlphaFoldDB" id="A0A498IUV0"/>
<evidence type="ECO:0000313" key="11">
    <source>
        <dbReference type="Proteomes" id="UP000290289"/>
    </source>
</evidence>
<dbReference type="PANTHER" id="PTHR36766">
    <property type="entry name" value="PLANT BROAD-SPECTRUM MILDEW RESISTANCE PROTEIN RPW8"/>
    <property type="match status" value="1"/>
</dbReference>
<dbReference type="Pfam" id="PF00931">
    <property type="entry name" value="NB-ARC"/>
    <property type="match status" value="1"/>
</dbReference>